<evidence type="ECO:0000256" key="3">
    <source>
        <dbReference type="ARBA" id="ARBA00022840"/>
    </source>
</evidence>
<evidence type="ECO:0000256" key="1">
    <source>
        <dbReference type="ARBA" id="ARBA00022448"/>
    </source>
</evidence>
<protein>
    <submittedName>
        <fullName evidence="5">NitT/TauT family transport system ATP-binding protein</fullName>
    </submittedName>
</protein>
<keyword evidence="6" id="KW-1185">Reference proteome</keyword>
<comment type="caution">
    <text evidence="5">The sequence shown here is derived from an EMBL/GenBank/DDBJ whole genome shotgun (WGS) entry which is preliminary data.</text>
</comment>
<evidence type="ECO:0000313" key="6">
    <source>
        <dbReference type="Proteomes" id="UP000233781"/>
    </source>
</evidence>
<dbReference type="PROSITE" id="PS00211">
    <property type="entry name" value="ABC_TRANSPORTER_1"/>
    <property type="match status" value="1"/>
</dbReference>
<organism evidence="5 6">
    <name type="scientific">Phycicoccus duodecadis</name>
    <dbReference type="NCBI Taxonomy" id="173053"/>
    <lineage>
        <taxon>Bacteria</taxon>
        <taxon>Bacillati</taxon>
        <taxon>Actinomycetota</taxon>
        <taxon>Actinomycetes</taxon>
        <taxon>Micrococcales</taxon>
        <taxon>Intrasporangiaceae</taxon>
        <taxon>Phycicoccus</taxon>
    </lineage>
</organism>
<dbReference type="InterPro" id="IPR017871">
    <property type="entry name" value="ABC_transporter-like_CS"/>
</dbReference>
<dbReference type="CDD" id="cd03293">
    <property type="entry name" value="ABC_NrtD_SsuB_transporters"/>
    <property type="match status" value="1"/>
</dbReference>
<dbReference type="PANTHER" id="PTHR42788">
    <property type="entry name" value="TAURINE IMPORT ATP-BINDING PROTEIN-RELATED"/>
    <property type="match status" value="1"/>
</dbReference>
<accession>A0A2N3YF97</accession>
<dbReference type="GO" id="GO:0016887">
    <property type="term" value="F:ATP hydrolysis activity"/>
    <property type="evidence" value="ECO:0007669"/>
    <property type="project" value="InterPro"/>
</dbReference>
<name>A0A2N3YF97_9MICO</name>
<dbReference type="PANTHER" id="PTHR42788:SF13">
    <property type="entry name" value="ALIPHATIC SULFONATES IMPORT ATP-BINDING PROTEIN SSUB"/>
    <property type="match status" value="1"/>
</dbReference>
<dbReference type="SUPFAM" id="SSF52540">
    <property type="entry name" value="P-loop containing nucleoside triphosphate hydrolases"/>
    <property type="match status" value="1"/>
</dbReference>
<proteinExistence type="predicted"/>
<reference evidence="5 6" key="1">
    <citation type="submission" date="2017-12" db="EMBL/GenBank/DDBJ databases">
        <title>Sequencing the genomes of 1000 Actinobacteria strains.</title>
        <authorList>
            <person name="Klenk H.-P."/>
        </authorList>
    </citation>
    <scope>NUCLEOTIDE SEQUENCE [LARGE SCALE GENOMIC DNA]</scope>
    <source>
        <strain evidence="5 6">DSM 12806</strain>
    </source>
</reference>
<dbReference type="OrthoDB" id="8773773at2"/>
<dbReference type="PROSITE" id="PS50893">
    <property type="entry name" value="ABC_TRANSPORTER_2"/>
    <property type="match status" value="1"/>
</dbReference>
<dbReference type="AlphaFoldDB" id="A0A2N3YF97"/>
<sequence>MSTTDTTDPTSPAGAADAVLDVRGLQKTYTGQGRSVEAIRDLTFSVPRGQLVCIVGPSGAGKTTLLRCIAGLLDTTAGEIVLDGETVTEPPRGMAVVFQEYGRSLFPWMTVRQNVERPLIERKVAAAERRRIVSEALEAVGLADSGDAHPWQLSGGMQQRVAIARAVAYEPKVLIMDEPFAAVDAQTRADLEDLVRALWQRLGVTVLFVTHDIDESVYLGERILVLSNRPTVILEDVVVDLPGDRDQLGTRSTPRFAELRAHVYELIQQAKQGHRPQDEPGPVS</sequence>
<dbReference type="Pfam" id="PF00005">
    <property type="entry name" value="ABC_tran"/>
    <property type="match status" value="1"/>
</dbReference>
<dbReference type="RefSeq" id="WP_101394201.1">
    <property type="nucleotide sequence ID" value="NZ_PJNE01000001.1"/>
</dbReference>
<keyword evidence="2" id="KW-0547">Nucleotide-binding</keyword>
<gene>
    <name evidence="5" type="ORF">ATL31_0288</name>
</gene>
<dbReference type="Proteomes" id="UP000233781">
    <property type="component" value="Unassembled WGS sequence"/>
</dbReference>
<dbReference type="GO" id="GO:0005524">
    <property type="term" value="F:ATP binding"/>
    <property type="evidence" value="ECO:0007669"/>
    <property type="project" value="UniProtKB-KW"/>
</dbReference>
<dbReference type="SMART" id="SM00382">
    <property type="entry name" value="AAA"/>
    <property type="match status" value="1"/>
</dbReference>
<dbReference type="Gene3D" id="3.40.50.300">
    <property type="entry name" value="P-loop containing nucleotide triphosphate hydrolases"/>
    <property type="match status" value="1"/>
</dbReference>
<keyword evidence="1" id="KW-0813">Transport</keyword>
<evidence type="ECO:0000313" key="5">
    <source>
        <dbReference type="EMBL" id="PKW25496.1"/>
    </source>
</evidence>
<dbReference type="InterPro" id="IPR050166">
    <property type="entry name" value="ABC_transporter_ATP-bind"/>
</dbReference>
<evidence type="ECO:0000256" key="2">
    <source>
        <dbReference type="ARBA" id="ARBA00022741"/>
    </source>
</evidence>
<dbReference type="EMBL" id="PJNE01000001">
    <property type="protein sequence ID" value="PKW25496.1"/>
    <property type="molecule type" value="Genomic_DNA"/>
</dbReference>
<dbReference type="InterPro" id="IPR003439">
    <property type="entry name" value="ABC_transporter-like_ATP-bd"/>
</dbReference>
<dbReference type="InterPro" id="IPR027417">
    <property type="entry name" value="P-loop_NTPase"/>
</dbReference>
<feature type="domain" description="ABC transporter" evidence="4">
    <location>
        <begin position="20"/>
        <end position="261"/>
    </location>
</feature>
<dbReference type="InterPro" id="IPR003593">
    <property type="entry name" value="AAA+_ATPase"/>
</dbReference>
<keyword evidence="3 5" id="KW-0067">ATP-binding</keyword>
<evidence type="ECO:0000259" key="4">
    <source>
        <dbReference type="PROSITE" id="PS50893"/>
    </source>
</evidence>